<dbReference type="InterPro" id="IPR010721">
    <property type="entry name" value="UstE-like"/>
</dbReference>
<dbReference type="Pfam" id="PF06966">
    <property type="entry name" value="DUF1295"/>
    <property type="match status" value="1"/>
</dbReference>
<evidence type="ECO:0000313" key="2">
    <source>
        <dbReference type="EMBL" id="MDO7881806.1"/>
    </source>
</evidence>
<reference evidence="2 3" key="1">
    <citation type="submission" date="2023-07" db="EMBL/GenBank/DDBJ databases">
        <title>Protaetiibacter sp. nov WY-16 isolated from soil.</title>
        <authorList>
            <person name="Liu B."/>
            <person name="Wan Y."/>
        </authorList>
    </citation>
    <scope>NUCLEOTIDE SEQUENCE [LARGE SCALE GENOMIC DNA]</scope>
    <source>
        <strain evidence="2 3">WY-16</strain>
    </source>
</reference>
<dbReference type="PANTHER" id="PTHR32251">
    <property type="entry name" value="3-OXO-5-ALPHA-STEROID 4-DEHYDROGENASE"/>
    <property type="match status" value="1"/>
</dbReference>
<protein>
    <submittedName>
        <fullName evidence="2">DUF1295 domain-containing protein</fullName>
    </submittedName>
</protein>
<sequence>MTPLVAVLIIAAVVCAFTWITSLITREHSWVDRLWSIVPVVYVWVFAAFAGLADARLNVMAVLVTLWGARLTFNFARKGGYSGTEDYRWPILRARMSRLQFEVFNLLFIVLYQNAILVLITLPALTAFEHRDTPFGVLDALVTALFLALLVGETVADQQQWNFQEAKKAGGPDFRPRFVQSGLWRLSRHPNFFFEQAQWWALFLFGAIAAGSLLQWTVLGAVLLTGLFIGSTIFTESITKSKYPEYADYQATTSPIIPWFPKRADKAVTA</sequence>
<dbReference type="RefSeq" id="WP_305002204.1">
    <property type="nucleotide sequence ID" value="NZ_JAUQUB010000001.1"/>
</dbReference>
<name>A0ABT9BLB8_9MICO</name>
<keyword evidence="1" id="KW-1133">Transmembrane helix</keyword>
<gene>
    <name evidence="2" type="ORF">Q5716_06145</name>
</gene>
<proteinExistence type="predicted"/>
<dbReference type="PANTHER" id="PTHR32251:SF23">
    <property type="entry name" value="3-OXO-5-ALPHA-STEROID 4-DEHYDROGENASE (DUF1295)"/>
    <property type="match status" value="1"/>
</dbReference>
<keyword evidence="1" id="KW-0812">Transmembrane</keyword>
<feature type="transmembrane region" description="Helical" evidence="1">
    <location>
        <begin position="134"/>
        <end position="152"/>
    </location>
</feature>
<dbReference type="EMBL" id="JAUQUB010000001">
    <property type="protein sequence ID" value="MDO7881806.1"/>
    <property type="molecule type" value="Genomic_DNA"/>
</dbReference>
<evidence type="ECO:0000313" key="3">
    <source>
        <dbReference type="Proteomes" id="UP001241072"/>
    </source>
</evidence>
<keyword evidence="1" id="KW-0472">Membrane</keyword>
<accession>A0ABT9BLB8</accession>
<feature type="transmembrane region" description="Helical" evidence="1">
    <location>
        <begin position="34"/>
        <end position="53"/>
    </location>
</feature>
<dbReference type="Gene3D" id="1.20.120.1630">
    <property type="match status" value="1"/>
</dbReference>
<organism evidence="2 3">
    <name type="scientific">Antiquaquibacter soli</name>
    <dbReference type="NCBI Taxonomy" id="3064523"/>
    <lineage>
        <taxon>Bacteria</taxon>
        <taxon>Bacillati</taxon>
        <taxon>Actinomycetota</taxon>
        <taxon>Actinomycetes</taxon>
        <taxon>Micrococcales</taxon>
        <taxon>Microbacteriaceae</taxon>
        <taxon>Antiquaquibacter</taxon>
    </lineage>
</organism>
<feature type="transmembrane region" description="Helical" evidence="1">
    <location>
        <begin position="103"/>
        <end position="128"/>
    </location>
</feature>
<comment type="caution">
    <text evidence="2">The sequence shown here is derived from an EMBL/GenBank/DDBJ whole genome shotgun (WGS) entry which is preliminary data.</text>
</comment>
<keyword evidence="3" id="KW-1185">Reference proteome</keyword>
<evidence type="ECO:0000256" key="1">
    <source>
        <dbReference type="SAM" id="Phobius"/>
    </source>
</evidence>
<feature type="transmembrane region" description="Helical" evidence="1">
    <location>
        <begin position="6"/>
        <end position="25"/>
    </location>
</feature>
<dbReference type="Proteomes" id="UP001241072">
    <property type="component" value="Unassembled WGS sequence"/>
</dbReference>